<proteinExistence type="predicted"/>
<reference evidence="3 4" key="1">
    <citation type="journal article" date="2015" name="Genome Announc.">
        <title>Expanding the biotechnology potential of lactobacilli through comparative genomics of 213 strains and associated genera.</title>
        <authorList>
            <person name="Sun Z."/>
            <person name="Harris H.M."/>
            <person name="McCann A."/>
            <person name="Guo C."/>
            <person name="Argimon S."/>
            <person name="Zhang W."/>
            <person name="Yang X."/>
            <person name="Jeffery I.B."/>
            <person name="Cooney J.C."/>
            <person name="Kagawa T.F."/>
            <person name="Liu W."/>
            <person name="Song Y."/>
            <person name="Salvetti E."/>
            <person name="Wrobel A."/>
            <person name="Rasinkangas P."/>
            <person name="Parkhill J."/>
            <person name="Rea M.C."/>
            <person name="O'Sullivan O."/>
            <person name="Ritari J."/>
            <person name="Douillard F.P."/>
            <person name="Paul Ross R."/>
            <person name="Yang R."/>
            <person name="Briner A.E."/>
            <person name="Felis G.E."/>
            <person name="de Vos W.M."/>
            <person name="Barrangou R."/>
            <person name="Klaenhammer T.R."/>
            <person name="Caufield P.W."/>
            <person name="Cui Y."/>
            <person name="Zhang H."/>
            <person name="O'Toole P.W."/>
        </authorList>
    </citation>
    <scope>NUCLEOTIDE SEQUENCE [LARGE SCALE GENOMIC DNA]</scope>
    <source>
        <strain evidence="3 4">DSM 19910</strain>
    </source>
</reference>
<keyword evidence="2" id="KW-0812">Transmembrane</keyword>
<feature type="region of interest" description="Disordered" evidence="1">
    <location>
        <begin position="47"/>
        <end position="78"/>
    </location>
</feature>
<dbReference type="AlphaFoldDB" id="A0A0R1M384"/>
<evidence type="ECO:0000313" key="3">
    <source>
        <dbReference type="EMBL" id="KRL02493.1"/>
    </source>
</evidence>
<evidence type="ECO:0000256" key="1">
    <source>
        <dbReference type="SAM" id="MobiDB-lite"/>
    </source>
</evidence>
<feature type="transmembrane region" description="Helical" evidence="2">
    <location>
        <begin position="26"/>
        <end position="44"/>
    </location>
</feature>
<dbReference type="OrthoDB" id="2298539at2"/>
<sequence>MAKKTIKGEDGKQYEVKEKKPFYKRVWFWLVVAVVVIIGFSQIGNSNNDTSSSAASGKATAHKTTKAEKGESSASADNGSKKITISYQDYDVANSKAYSTNFSDSNWAGTSVKVDKVTVYKLAKDYKYKSANDGTFQVNGFVRIHFTISPTRDISIYPTQGTAIYSNGEQHEADSDESWDGEISKGANKSGDVTIPVKSLSSVSSLKTIRYKFDANYDTDDYEDENSSHTYDFTLNLN</sequence>
<dbReference type="Proteomes" id="UP000051621">
    <property type="component" value="Unassembled WGS sequence"/>
</dbReference>
<keyword evidence="2" id="KW-1133">Transmembrane helix</keyword>
<evidence type="ECO:0000313" key="4">
    <source>
        <dbReference type="Proteomes" id="UP000051621"/>
    </source>
</evidence>
<dbReference type="EMBL" id="AZEF01000012">
    <property type="protein sequence ID" value="KRL02493.1"/>
    <property type="molecule type" value="Genomic_DNA"/>
</dbReference>
<evidence type="ECO:0000256" key="2">
    <source>
        <dbReference type="SAM" id="Phobius"/>
    </source>
</evidence>
<name>A0A0R1M384_9LACO</name>
<gene>
    <name evidence="3" type="ORF">FC81_GL000658</name>
</gene>
<keyword evidence="4" id="KW-1185">Reference proteome</keyword>
<comment type="caution">
    <text evidence="3">The sequence shown here is derived from an EMBL/GenBank/DDBJ whole genome shotgun (WGS) entry which is preliminary data.</text>
</comment>
<feature type="compositionally biased region" description="Low complexity" evidence="1">
    <location>
        <begin position="47"/>
        <end position="59"/>
    </location>
</feature>
<dbReference type="PATRIC" id="fig|1423731.3.peg.673"/>
<dbReference type="STRING" id="1423731.FC81_GL000658"/>
<accession>A0A0R1M384</accession>
<dbReference type="RefSeq" id="WP_057742822.1">
    <property type="nucleotide sequence ID" value="NZ_AZEF01000012.1"/>
</dbReference>
<organism evidence="3 4">
    <name type="scientific">Liquorilactobacillus capillatus DSM 19910</name>
    <dbReference type="NCBI Taxonomy" id="1423731"/>
    <lineage>
        <taxon>Bacteria</taxon>
        <taxon>Bacillati</taxon>
        <taxon>Bacillota</taxon>
        <taxon>Bacilli</taxon>
        <taxon>Lactobacillales</taxon>
        <taxon>Lactobacillaceae</taxon>
        <taxon>Liquorilactobacillus</taxon>
    </lineage>
</organism>
<keyword evidence="2" id="KW-0472">Membrane</keyword>
<protein>
    <submittedName>
        <fullName evidence="3">Prophage related protein</fullName>
    </submittedName>
</protein>